<dbReference type="PROSITE" id="PS00758">
    <property type="entry name" value="ARGE_DAPE_CPG2_1"/>
    <property type="match status" value="1"/>
</dbReference>
<dbReference type="EMBL" id="CP053661">
    <property type="protein sequence ID" value="QKD83034.1"/>
    <property type="molecule type" value="Genomic_DNA"/>
</dbReference>
<keyword evidence="1" id="KW-0378">Hydrolase</keyword>
<dbReference type="SUPFAM" id="SSF53187">
    <property type="entry name" value="Zn-dependent exopeptidases"/>
    <property type="match status" value="1"/>
</dbReference>
<accession>A0A6M8B7L7</accession>
<dbReference type="GO" id="GO:0008235">
    <property type="term" value="F:metalloexopeptidase activity"/>
    <property type="evidence" value="ECO:0007669"/>
    <property type="project" value="InterPro"/>
</dbReference>
<evidence type="ECO:0000313" key="4">
    <source>
        <dbReference type="Proteomes" id="UP000505210"/>
    </source>
</evidence>
<dbReference type="Pfam" id="PF04389">
    <property type="entry name" value="Peptidase_M28"/>
    <property type="match status" value="2"/>
</dbReference>
<dbReference type="PANTHER" id="PTHR12147">
    <property type="entry name" value="METALLOPEPTIDASE M28 FAMILY MEMBER"/>
    <property type="match status" value="1"/>
</dbReference>
<sequence>MRIRRRWVGLWLAIALLVGLVAGLLPAGFLGESHSRPQPIALRPALSTPDINPERLLRDVQALSFVRYEAGDRQRAAEYIERSLTAAGWQVARQPFGAGEIAGENLIATRPDAPPDRPKLLLAAHYDTVKNSPGADDNATAVATVLEAARLLDPQDAPARLELVLFDREEAGLEGSEAFVAEAARRQGVRGAVVMDMIGYGCDVAGCQSYPAMLPIAPPTDRGNFLAVLGDLQHNPYGHRPPLIQAFHQIADTPSAAVPPVLSLAVPLLGDLTPDLLRSDHTPFWKAGISAVLLTDTANFRNPHYHQPSDTPDTLNTAFFLGSARLVVKTVDWLLHEGDSQA</sequence>
<dbReference type="Proteomes" id="UP000505210">
    <property type="component" value="Chromosome"/>
</dbReference>
<evidence type="ECO:0000313" key="3">
    <source>
        <dbReference type="EMBL" id="QKD83034.1"/>
    </source>
</evidence>
<feature type="domain" description="Peptidase M28" evidence="2">
    <location>
        <begin position="105"/>
        <end position="205"/>
    </location>
</feature>
<protein>
    <submittedName>
        <fullName evidence="3">M28 family peptidase</fullName>
    </submittedName>
</protein>
<reference evidence="3 4" key="1">
    <citation type="submission" date="2020-05" db="EMBL/GenBank/DDBJ databases">
        <title>Complete genome sequence of of a novel Thermoleptolyngbya strain isolated from hot springs of Ganzi, Sichuan China.</title>
        <authorList>
            <person name="Tang J."/>
            <person name="Daroch M."/>
            <person name="Li L."/>
            <person name="Waleron K."/>
            <person name="Waleron M."/>
            <person name="Waleron M."/>
        </authorList>
    </citation>
    <scope>NUCLEOTIDE SEQUENCE [LARGE SCALE GENOMIC DNA]</scope>
    <source>
        <strain evidence="3 4">PKUAC-SCTA183</strain>
    </source>
</reference>
<dbReference type="InterPro" id="IPR007484">
    <property type="entry name" value="Peptidase_M28"/>
</dbReference>
<dbReference type="InterPro" id="IPR045175">
    <property type="entry name" value="M28_fam"/>
</dbReference>
<evidence type="ECO:0000256" key="1">
    <source>
        <dbReference type="ARBA" id="ARBA00022801"/>
    </source>
</evidence>
<dbReference type="GO" id="GO:0006508">
    <property type="term" value="P:proteolysis"/>
    <property type="evidence" value="ECO:0007669"/>
    <property type="project" value="InterPro"/>
</dbReference>
<name>A0A6M8B7L7_9CYAN</name>
<dbReference type="Gene3D" id="3.40.630.10">
    <property type="entry name" value="Zn peptidases"/>
    <property type="match status" value="1"/>
</dbReference>
<evidence type="ECO:0000259" key="2">
    <source>
        <dbReference type="Pfam" id="PF04389"/>
    </source>
</evidence>
<organism evidence="3 4">
    <name type="scientific">Thermoleptolyngbya sichuanensis A183</name>
    <dbReference type="NCBI Taxonomy" id="2737172"/>
    <lineage>
        <taxon>Bacteria</taxon>
        <taxon>Bacillati</taxon>
        <taxon>Cyanobacteriota</taxon>
        <taxon>Cyanophyceae</taxon>
        <taxon>Oculatellales</taxon>
        <taxon>Oculatellaceae</taxon>
        <taxon>Thermoleptolyngbya</taxon>
        <taxon>Thermoleptolyngbya sichuanensis</taxon>
    </lineage>
</organism>
<dbReference type="PANTHER" id="PTHR12147:SF26">
    <property type="entry name" value="PEPTIDASE M28 DOMAIN-CONTAINING PROTEIN"/>
    <property type="match status" value="1"/>
</dbReference>
<feature type="domain" description="Peptidase M28" evidence="2">
    <location>
        <begin position="277"/>
        <end position="328"/>
    </location>
</feature>
<dbReference type="RefSeq" id="WP_172356408.1">
    <property type="nucleotide sequence ID" value="NZ_CP053661.1"/>
</dbReference>
<dbReference type="AlphaFoldDB" id="A0A6M8B7L7"/>
<dbReference type="InterPro" id="IPR001261">
    <property type="entry name" value="ArgE/DapE_CS"/>
</dbReference>
<dbReference type="KEGG" id="theu:HPC62_13265"/>
<keyword evidence="4" id="KW-1185">Reference proteome</keyword>
<gene>
    <name evidence="3" type="ORF">HPC62_13265</name>
</gene>
<proteinExistence type="predicted"/>